<organism evidence="1">
    <name type="scientific">Anguilla anguilla</name>
    <name type="common">European freshwater eel</name>
    <name type="synonym">Muraena anguilla</name>
    <dbReference type="NCBI Taxonomy" id="7936"/>
    <lineage>
        <taxon>Eukaryota</taxon>
        <taxon>Metazoa</taxon>
        <taxon>Chordata</taxon>
        <taxon>Craniata</taxon>
        <taxon>Vertebrata</taxon>
        <taxon>Euteleostomi</taxon>
        <taxon>Actinopterygii</taxon>
        <taxon>Neopterygii</taxon>
        <taxon>Teleostei</taxon>
        <taxon>Anguilliformes</taxon>
        <taxon>Anguillidae</taxon>
        <taxon>Anguilla</taxon>
    </lineage>
</organism>
<dbReference type="AlphaFoldDB" id="A0A0E9SXW2"/>
<proteinExistence type="predicted"/>
<sequence length="23" mass="2616">MSCSRPTIARPFTYSSALLDRRS</sequence>
<name>A0A0E9SXW2_ANGAN</name>
<accession>A0A0E9SXW2</accession>
<reference evidence="1" key="2">
    <citation type="journal article" date="2015" name="Fish Shellfish Immunol.">
        <title>Early steps in the European eel (Anguilla anguilla)-Vibrio vulnificus interaction in the gills: Role of the RtxA13 toxin.</title>
        <authorList>
            <person name="Callol A."/>
            <person name="Pajuelo D."/>
            <person name="Ebbesson L."/>
            <person name="Teles M."/>
            <person name="MacKenzie S."/>
            <person name="Amaro C."/>
        </authorList>
    </citation>
    <scope>NUCLEOTIDE SEQUENCE</scope>
</reference>
<reference evidence="1" key="1">
    <citation type="submission" date="2014-11" db="EMBL/GenBank/DDBJ databases">
        <authorList>
            <person name="Amaro Gonzalez C."/>
        </authorList>
    </citation>
    <scope>NUCLEOTIDE SEQUENCE</scope>
</reference>
<evidence type="ECO:0000313" key="1">
    <source>
        <dbReference type="EMBL" id="JAH45353.1"/>
    </source>
</evidence>
<protein>
    <submittedName>
        <fullName evidence="1">Uncharacterized protein</fullName>
    </submittedName>
</protein>
<dbReference type="EMBL" id="GBXM01063224">
    <property type="protein sequence ID" value="JAH45353.1"/>
    <property type="molecule type" value="Transcribed_RNA"/>
</dbReference>